<reference evidence="2 3" key="2">
    <citation type="submission" date="2020-03" db="EMBL/GenBank/DDBJ databases">
        <authorList>
            <person name="Ichikawa N."/>
            <person name="Kimura A."/>
            <person name="Kitahashi Y."/>
            <person name="Uohara A."/>
        </authorList>
    </citation>
    <scope>NUCLEOTIDE SEQUENCE [LARGE SCALE GENOMIC DNA]</scope>
    <source>
        <strain evidence="2 3">NBRC 108638</strain>
    </source>
</reference>
<feature type="compositionally biased region" description="Basic and acidic residues" evidence="1">
    <location>
        <begin position="123"/>
        <end position="135"/>
    </location>
</feature>
<accession>A0A6V8L0M3</accession>
<feature type="compositionally biased region" description="Basic and acidic residues" evidence="1">
    <location>
        <begin position="92"/>
        <end position="110"/>
    </location>
</feature>
<reference evidence="2 3" key="1">
    <citation type="submission" date="2020-03" db="EMBL/GenBank/DDBJ databases">
        <title>Whole genome shotgun sequence of Phytohabitans rumicis NBRC 108638.</title>
        <authorList>
            <person name="Komaki H."/>
            <person name="Tamura T."/>
        </authorList>
    </citation>
    <scope>NUCLEOTIDE SEQUENCE [LARGE SCALE GENOMIC DNA]</scope>
    <source>
        <strain evidence="2 3">NBRC 108638</strain>
    </source>
</reference>
<dbReference type="AlphaFoldDB" id="A0A6V8L0M3"/>
<dbReference type="Proteomes" id="UP000482960">
    <property type="component" value="Unassembled WGS sequence"/>
</dbReference>
<protein>
    <submittedName>
        <fullName evidence="2">Uncharacterized protein</fullName>
    </submittedName>
</protein>
<sequence>MQVDVADQVAAGQEGENVADLLGEVRRLGPRLLQDRGLRGQTRRGEQRQEVERRRDEQPVHHPSRLRLEHRWRGQRLRLSLPGPPQAQVDPARVEGVERPKLLDHRDRGLVAELDGPGADPDPAGRRGHETDEHRGRRAGHAGREVMLGQPVPPVAGLLGLLRQVDRVTQRLRRGAAGQYWRQVQNGQRS</sequence>
<keyword evidence="3" id="KW-1185">Reference proteome</keyword>
<gene>
    <name evidence="2" type="ORF">Prum_012890</name>
</gene>
<dbReference type="EMBL" id="BLPG01000001">
    <property type="protein sequence ID" value="GFJ87647.1"/>
    <property type="molecule type" value="Genomic_DNA"/>
</dbReference>
<evidence type="ECO:0000313" key="3">
    <source>
        <dbReference type="Proteomes" id="UP000482960"/>
    </source>
</evidence>
<name>A0A6V8L0M3_9ACTN</name>
<proteinExistence type="predicted"/>
<organism evidence="2 3">
    <name type="scientific">Phytohabitans rumicis</name>
    <dbReference type="NCBI Taxonomy" id="1076125"/>
    <lineage>
        <taxon>Bacteria</taxon>
        <taxon>Bacillati</taxon>
        <taxon>Actinomycetota</taxon>
        <taxon>Actinomycetes</taxon>
        <taxon>Micromonosporales</taxon>
        <taxon>Micromonosporaceae</taxon>
    </lineage>
</organism>
<evidence type="ECO:0000256" key="1">
    <source>
        <dbReference type="SAM" id="MobiDB-lite"/>
    </source>
</evidence>
<feature type="region of interest" description="Disordered" evidence="1">
    <location>
        <begin position="79"/>
        <end position="151"/>
    </location>
</feature>
<feature type="region of interest" description="Disordered" evidence="1">
    <location>
        <begin position="33"/>
        <end position="65"/>
    </location>
</feature>
<comment type="caution">
    <text evidence="2">The sequence shown here is derived from an EMBL/GenBank/DDBJ whole genome shotgun (WGS) entry which is preliminary data.</text>
</comment>
<evidence type="ECO:0000313" key="2">
    <source>
        <dbReference type="EMBL" id="GFJ87647.1"/>
    </source>
</evidence>